<keyword evidence="3 6" id="KW-0285">Flavoprotein</keyword>
<protein>
    <recommendedName>
        <fullName evidence="2 8">Cryptochrome DASH</fullName>
    </recommendedName>
</protein>
<comment type="similarity">
    <text evidence="1 8">Belongs to the DNA photolyase class-1 family.</text>
</comment>
<dbReference type="EMBL" id="MTJN01000002">
    <property type="protein sequence ID" value="OOV08511.1"/>
    <property type="molecule type" value="Genomic_DNA"/>
</dbReference>
<dbReference type="PANTHER" id="PTHR11455:SF22">
    <property type="entry name" value="CRYPTOCHROME DASH"/>
    <property type="match status" value="1"/>
</dbReference>
<evidence type="ECO:0000256" key="4">
    <source>
        <dbReference type="ARBA" id="ARBA00022827"/>
    </source>
</evidence>
<dbReference type="OrthoDB" id="9772484at2"/>
<dbReference type="Gene3D" id="3.40.50.620">
    <property type="entry name" value="HUPs"/>
    <property type="match status" value="1"/>
</dbReference>
<evidence type="ECO:0000256" key="6">
    <source>
        <dbReference type="PIRSR" id="PIRSR602081-1"/>
    </source>
</evidence>
<feature type="binding site" evidence="6">
    <location>
        <begin position="260"/>
        <end position="264"/>
    </location>
    <ligand>
        <name>FAD</name>
        <dbReference type="ChEBI" id="CHEBI:57692"/>
    </ligand>
</feature>
<dbReference type="PROSITE" id="PS51645">
    <property type="entry name" value="PHR_CRY_ALPHA_BETA"/>
    <property type="match status" value="1"/>
</dbReference>
<dbReference type="Pfam" id="PF00875">
    <property type="entry name" value="DNA_photolyase"/>
    <property type="match status" value="1"/>
</dbReference>
<accession>A0A1T1AWP9</accession>
<feature type="binding site" evidence="6">
    <location>
        <begin position="421"/>
        <end position="423"/>
    </location>
    <ligand>
        <name>FAD</name>
        <dbReference type="ChEBI" id="CHEBI:57692"/>
    </ligand>
</feature>
<comment type="cofactor">
    <cofactor evidence="6 8">
        <name>FAD</name>
        <dbReference type="ChEBI" id="CHEBI:57692"/>
    </cofactor>
    <text evidence="6 8">Binds 1 FAD per subunit.</text>
</comment>
<dbReference type="Gene3D" id="1.10.579.10">
    <property type="entry name" value="DNA Cyclobutane Dipyrimidine Photolyase, subunit A, domain 3"/>
    <property type="match status" value="1"/>
</dbReference>
<dbReference type="STRING" id="28066.RF819_19040"/>
<dbReference type="GO" id="GO:0003904">
    <property type="term" value="F:deoxyribodipyrimidine photo-lyase activity"/>
    <property type="evidence" value="ECO:0007669"/>
    <property type="project" value="TreeGrafter"/>
</dbReference>
<dbReference type="PROSITE" id="PS00394">
    <property type="entry name" value="DNA_PHOTOLYASES_1_1"/>
    <property type="match status" value="1"/>
</dbReference>
<dbReference type="SUPFAM" id="SSF48173">
    <property type="entry name" value="Cryptochrome/photolyase FAD-binding domain"/>
    <property type="match status" value="1"/>
</dbReference>
<keyword evidence="11" id="KW-1185">Reference proteome</keyword>
<feature type="site" description="Electron transfer via tryptophanyl radical" evidence="7">
    <location>
        <position position="431"/>
    </location>
</feature>
<dbReference type="PRINTS" id="PR00147">
    <property type="entry name" value="DNAPHOTLYASE"/>
</dbReference>
<dbReference type="InterPro" id="IPR014133">
    <property type="entry name" value="Cry_DASH"/>
</dbReference>
<dbReference type="GO" id="GO:0000719">
    <property type="term" value="P:photoreactive repair"/>
    <property type="evidence" value="ECO:0007669"/>
    <property type="project" value="TreeGrafter"/>
</dbReference>
<evidence type="ECO:0000256" key="5">
    <source>
        <dbReference type="ARBA" id="ARBA00022991"/>
    </source>
</evidence>
<feature type="domain" description="Photolyase/cryptochrome alpha/beta" evidence="9">
    <location>
        <begin position="2"/>
        <end position="134"/>
    </location>
</feature>
<sequence>MPPLIYWFRKDLRLTDAPALAHAMHLAQRDGQPLLPVFCHAPPSTTRWGFARVGPHRQRYERATLDDLAANLQACGSRLLELAGPAATTLQALCQTVGASHIVCEDIAAPEEQAEVAALRAAGLTVQTLWQSSLLAPEQLPFAAGDLPDVFTRFRQQLEKAAVTPPAPLPQPTTLPAPPRLETPAWQLFYKQYQASTLIHQGPTAIKNGVIEARSSYPYHLPDWAGGESAALAHLRRYLANQQPHSYKATRNQLSGTGFSSKFSPWLACGALSARTVYAELKAFEAEWGANEGSNWLWFELLWRDYFRLLHHKYGVRLYHAQGLRGAQTAQAGAGVGAGVGTAWRPHNPPPPRATTAGSPELARWCAGRTGTPLVDAAMRELRASGYLSNRLRQVVASFWLFELGGDWRAGAAWFESQLVDHDVYSNTGNWLYIAGLGTDPRGGRLFDVAKQSREHDPEGSYQRLWLAD</sequence>
<dbReference type="InterPro" id="IPR014729">
    <property type="entry name" value="Rossmann-like_a/b/a_fold"/>
</dbReference>
<dbReference type="Pfam" id="PF03441">
    <property type="entry name" value="FAD_binding_7"/>
    <property type="match status" value="1"/>
</dbReference>
<reference evidence="10 11" key="1">
    <citation type="submission" date="2017-01" db="EMBL/GenBank/DDBJ databases">
        <title>Genome sequencing of Rhodoferax fermentans JCM 7819.</title>
        <authorList>
            <person name="Kim Y.J."/>
            <person name="Farh M.E.-A."/>
            <person name="Yang D.-C."/>
        </authorList>
    </citation>
    <scope>NUCLEOTIDE SEQUENCE [LARGE SCALE GENOMIC DNA]</scope>
    <source>
        <strain evidence="10 11">JCM 7819</strain>
    </source>
</reference>
<evidence type="ECO:0000313" key="10">
    <source>
        <dbReference type="EMBL" id="OOV08511.1"/>
    </source>
</evidence>
<comment type="caution">
    <text evidence="10">The sequence shown here is derived from an EMBL/GenBank/DDBJ whole genome shotgun (WGS) entry which is preliminary data.</text>
</comment>
<proteinExistence type="inferred from homology"/>
<comment type="function">
    <text evidence="8">May have a photoreceptor function.</text>
</comment>
<organism evidence="10 11">
    <name type="scientific">Rhodoferax fermentans</name>
    <dbReference type="NCBI Taxonomy" id="28066"/>
    <lineage>
        <taxon>Bacteria</taxon>
        <taxon>Pseudomonadati</taxon>
        <taxon>Pseudomonadota</taxon>
        <taxon>Betaproteobacteria</taxon>
        <taxon>Burkholderiales</taxon>
        <taxon>Comamonadaceae</taxon>
        <taxon>Rhodoferax</taxon>
    </lineage>
</organism>
<feature type="site" description="Electron transfer via tryptophanyl radical" evidence="7">
    <location>
        <position position="344"/>
    </location>
</feature>
<dbReference type="Proteomes" id="UP000190750">
    <property type="component" value="Unassembled WGS sequence"/>
</dbReference>
<feature type="binding site" evidence="6">
    <location>
        <position position="247"/>
    </location>
    <ligand>
        <name>FAD</name>
        <dbReference type="ChEBI" id="CHEBI:57692"/>
    </ligand>
</feature>
<dbReference type="InterPro" id="IPR002081">
    <property type="entry name" value="Cryptochrome/DNA_photolyase_1"/>
</dbReference>
<dbReference type="AlphaFoldDB" id="A0A1T1AWP9"/>
<gene>
    <name evidence="10" type="ORF">RF819_19040</name>
</gene>
<dbReference type="PANTHER" id="PTHR11455">
    <property type="entry name" value="CRYPTOCHROME"/>
    <property type="match status" value="1"/>
</dbReference>
<dbReference type="InterPro" id="IPR005101">
    <property type="entry name" value="Cryptochr/Photolyase_FAD-bd"/>
</dbReference>
<dbReference type="RefSeq" id="WP_078366397.1">
    <property type="nucleotide sequence ID" value="NZ_MTJN01000002.1"/>
</dbReference>
<evidence type="ECO:0000313" key="11">
    <source>
        <dbReference type="Proteomes" id="UP000190750"/>
    </source>
</evidence>
<name>A0A1T1AWP9_RHOFE</name>
<dbReference type="InterPro" id="IPR036155">
    <property type="entry name" value="Crypto/Photolyase_N_sf"/>
</dbReference>
<keyword evidence="5 8" id="KW-0157">Chromophore</keyword>
<evidence type="ECO:0000256" key="7">
    <source>
        <dbReference type="PIRSR" id="PIRSR602081-2"/>
    </source>
</evidence>
<comment type="cofactor">
    <cofactor evidence="8">
        <name>(6R)-5,10-methylene-5,6,7,8-tetrahydrofolate</name>
        <dbReference type="ChEBI" id="CHEBI:15636"/>
    </cofactor>
    <text evidence="8">Binds 1 5,10-methenyltetrahydrofolate (MTHF) per subunit.</text>
</comment>
<feature type="binding site" evidence="6">
    <location>
        <begin position="300"/>
        <end position="307"/>
    </location>
    <ligand>
        <name>FAD</name>
        <dbReference type="ChEBI" id="CHEBI:57692"/>
    </ligand>
</feature>
<dbReference type="SUPFAM" id="SSF52425">
    <property type="entry name" value="Cryptochrome/photolyase, N-terminal domain"/>
    <property type="match status" value="1"/>
</dbReference>
<evidence type="ECO:0000256" key="3">
    <source>
        <dbReference type="ARBA" id="ARBA00022630"/>
    </source>
</evidence>
<dbReference type="NCBIfam" id="TIGR02765">
    <property type="entry name" value="crypto_DASH"/>
    <property type="match status" value="1"/>
</dbReference>
<dbReference type="Gene3D" id="1.25.40.80">
    <property type="match status" value="1"/>
</dbReference>
<dbReference type="GO" id="GO:0071949">
    <property type="term" value="F:FAD binding"/>
    <property type="evidence" value="ECO:0007669"/>
    <property type="project" value="TreeGrafter"/>
</dbReference>
<evidence type="ECO:0000256" key="8">
    <source>
        <dbReference type="RuleBase" id="RU367151"/>
    </source>
</evidence>
<evidence type="ECO:0000259" key="9">
    <source>
        <dbReference type="PROSITE" id="PS51645"/>
    </source>
</evidence>
<evidence type="ECO:0000256" key="2">
    <source>
        <dbReference type="ARBA" id="ARBA00017881"/>
    </source>
</evidence>
<dbReference type="GO" id="GO:0003677">
    <property type="term" value="F:DNA binding"/>
    <property type="evidence" value="ECO:0007669"/>
    <property type="project" value="TreeGrafter"/>
</dbReference>
<dbReference type="InterPro" id="IPR036134">
    <property type="entry name" value="Crypto/Photolyase_FAD-like_sf"/>
</dbReference>
<evidence type="ECO:0000256" key="1">
    <source>
        <dbReference type="ARBA" id="ARBA00005862"/>
    </source>
</evidence>
<dbReference type="InterPro" id="IPR006050">
    <property type="entry name" value="DNA_photolyase_N"/>
</dbReference>
<dbReference type="InterPro" id="IPR018394">
    <property type="entry name" value="DNA_photolyase_1_CS_C"/>
</dbReference>
<feature type="site" description="Electron transfer via tryptophanyl radical" evidence="7">
    <location>
        <position position="408"/>
    </location>
</feature>
<keyword evidence="4 6" id="KW-0274">FAD</keyword>